<evidence type="ECO:0000259" key="6">
    <source>
        <dbReference type="Pfam" id="PF00155"/>
    </source>
</evidence>
<dbReference type="GO" id="GO:0030170">
    <property type="term" value="F:pyridoxal phosphate binding"/>
    <property type="evidence" value="ECO:0007669"/>
    <property type="project" value="InterPro"/>
</dbReference>
<evidence type="ECO:0000256" key="3">
    <source>
        <dbReference type="ARBA" id="ARBA00022576"/>
    </source>
</evidence>
<dbReference type="Gene3D" id="3.40.640.10">
    <property type="entry name" value="Type I PLP-dependent aspartate aminotransferase-like (Major domain)"/>
    <property type="match status" value="1"/>
</dbReference>
<evidence type="ECO:0000313" key="7">
    <source>
        <dbReference type="EMBL" id="KAK9796657.1"/>
    </source>
</evidence>
<reference evidence="7 8" key="1">
    <citation type="journal article" date="2024" name="Nat. Commun.">
        <title>Phylogenomics reveals the evolutionary origins of lichenization in chlorophyte algae.</title>
        <authorList>
            <person name="Puginier C."/>
            <person name="Libourel C."/>
            <person name="Otte J."/>
            <person name="Skaloud P."/>
            <person name="Haon M."/>
            <person name="Grisel S."/>
            <person name="Petersen M."/>
            <person name="Berrin J.G."/>
            <person name="Delaux P.M."/>
            <person name="Dal Grande F."/>
            <person name="Keller J."/>
        </authorList>
    </citation>
    <scope>NUCLEOTIDE SEQUENCE [LARGE SCALE GENOMIC DNA]</scope>
    <source>
        <strain evidence="7 8">SAG 2036</strain>
    </source>
</reference>
<evidence type="ECO:0000256" key="1">
    <source>
        <dbReference type="ARBA" id="ARBA00001933"/>
    </source>
</evidence>
<evidence type="ECO:0000256" key="2">
    <source>
        <dbReference type="ARBA" id="ARBA00007441"/>
    </source>
</evidence>
<name>A0AAW1NVW6_9CHLO</name>
<dbReference type="GO" id="GO:0009095">
    <property type="term" value="P:aromatic amino acid family biosynthetic process, prephenate pathway"/>
    <property type="evidence" value="ECO:0007669"/>
    <property type="project" value="UniProtKB-ARBA"/>
</dbReference>
<sequence>MSFGRVFFGQSQVELLPGEVSSANAISQRKRPRVCYRDRRGNMTAAVQASAAPSSVNKDLNDRVAAVRPSKTMQLTDLATSMKEKGVDVLSLAAGEPDFDTPESVIAAGVEALRKGLTHYTPNAGTQALRAAICHKLRTENGLEYTEQEVLVSNGAKQSVWQGLQAVCSEGDEVIIPAPFWVSYPEMARMAGAHPIILPSSADEGFLPSAEQIASAITPKSRLLILCTPSNPSGAVFPLSLLQAIAEVVRQHPRLLVLSDEIYEHIIYPPGAHHSFAALEGMHDRTLTVNGFSKAFAMTGWRLGYLAAPRAFTGAAARIQGHSTSGASSIAQHAGLAALALGPGGGDTVAAMVASFKSRRDFVLQQLKGMPGVKVLEPEGAFYVLPDCNALCGPHAHAPGFGDIPDDDALCRYLLEKAAVAVVPGSAFGAPNCIRISYAAADTVLQSAMQRMKDALAQIQTKA</sequence>
<dbReference type="InterPro" id="IPR015424">
    <property type="entry name" value="PyrdxlP-dep_Trfase"/>
</dbReference>
<evidence type="ECO:0000256" key="4">
    <source>
        <dbReference type="ARBA" id="ARBA00022679"/>
    </source>
</evidence>
<keyword evidence="4" id="KW-0808">Transferase</keyword>
<dbReference type="InterPro" id="IPR004839">
    <property type="entry name" value="Aminotransferase_I/II_large"/>
</dbReference>
<dbReference type="InterPro" id="IPR050596">
    <property type="entry name" value="AspAT/PAT-like"/>
</dbReference>
<protein>
    <recommendedName>
        <fullName evidence="6">Aminotransferase class I/classII large domain-containing protein</fullName>
    </recommendedName>
</protein>
<dbReference type="PROSITE" id="PS00105">
    <property type="entry name" value="AA_TRANSFER_CLASS_1"/>
    <property type="match status" value="1"/>
</dbReference>
<dbReference type="SUPFAM" id="SSF53383">
    <property type="entry name" value="PLP-dependent transferases"/>
    <property type="match status" value="1"/>
</dbReference>
<dbReference type="Pfam" id="PF00155">
    <property type="entry name" value="Aminotran_1_2"/>
    <property type="match status" value="1"/>
</dbReference>
<evidence type="ECO:0000313" key="8">
    <source>
        <dbReference type="Proteomes" id="UP001465755"/>
    </source>
</evidence>
<dbReference type="PANTHER" id="PTHR46383:SF1">
    <property type="entry name" value="ASPARTATE AMINOTRANSFERASE"/>
    <property type="match status" value="1"/>
</dbReference>
<keyword evidence="5" id="KW-0663">Pyridoxal phosphate</keyword>
<dbReference type="Gene3D" id="3.90.1150.10">
    <property type="entry name" value="Aspartate Aminotransferase, domain 1"/>
    <property type="match status" value="1"/>
</dbReference>
<dbReference type="AlphaFoldDB" id="A0AAW1NVW6"/>
<dbReference type="GO" id="GO:0033853">
    <property type="term" value="F:aspartate-prephenate aminotransferase activity"/>
    <property type="evidence" value="ECO:0007669"/>
    <property type="project" value="UniProtKB-ARBA"/>
</dbReference>
<dbReference type="InterPro" id="IPR015422">
    <property type="entry name" value="PyrdxlP-dep_Trfase_small"/>
</dbReference>
<accession>A0AAW1NVW6</accession>
<comment type="similarity">
    <text evidence="2">Belongs to the class-I pyridoxal-phosphate-dependent aminotransferase family.</text>
</comment>
<feature type="domain" description="Aminotransferase class I/classII large" evidence="6">
    <location>
        <begin position="88"/>
        <end position="442"/>
    </location>
</feature>
<comment type="caution">
    <text evidence="7">The sequence shown here is derived from an EMBL/GenBank/DDBJ whole genome shotgun (WGS) entry which is preliminary data.</text>
</comment>
<comment type="cofactor">
    <cofactor evidence="1">
        <name>pyridoxal 5'-phosphate</name>
        <dbReference type="ChEBI" id="CHEBI:597326"/>
    </cofactor>
</comment>
<dbReference type="PANTHER" id="PTHR46383">
    <property type="entry name" value="ASPARTATE AMINOTRANSFERASE"/>
    <property type="match status" value="1"/>
</dbReference>
<dbReference type="InterPro" id="IPR015421">
    <property type="entry name" value="PyrdxlP-dep_Trfase_major"/>
</dbReference>
<keyword evidence="8" id="KW-1185">Reference proteome</keyword>
<dbReference type="GO" id="GO:0004069">
    <property type="term" value="F:L-aspartate:2-oxoglutarate aminotransferase activity"/>
    <property type="evidence" value="ECO:0007669"/>
    <property type="project" value="UniProtKB-ARBA"/>
</dbReference>
<dbReference type="InterPro" id="IPR004838">
    <property type="entry name" value="NHTrfase_class1_PyrdxlP-BS"/>
</dbReference>
<dbReference type="FunFam" id="3.40.640.10:FF:000033">
    <property type="entry name" value="Aspartate aminotransferase"/>
    <property type="match status" value="1"/>
</dbReference>
<proteinExistence type="inferred from homology"/>
<gene>
    <name evidence="7" type="ORF">WJX73_010603</name>
</gene>
<dbReference type="CDD" id="cd00609">
    <property type="entry name" value="AAT_like"/>
    <property type="match status" value="1"/>
</dbReference>
<dbReference type="GO" id="GO:0033854">
    <property type="term" value="F:glutamate-prephenate aminotransferase activity"/>
    <property type="evidence" value="ECO:0007669"/>
    <property type="project" value="UniProtKB-ARBA"/>
</dbReference>
<keyword evidence="3" id="KW-0032">Aminotransferase</keyword>
<organism evidence="7 8">
    <name type="scientific">Symbiochloris irregularis</name>
    <dbReference type="NCBI Taxonomy" id="706552"/>
    <lineage>
        <taxon>Eukaryota</taxon>
        <taxon>Viridiplantae</taxon>
        <taxon>Chlorophyta</taxon>
        <taxon>core chlorophytes</taxon>
        <taxon>Trebouxiophyceae</taxon>
        <taxon>Trebouxiales</taxon>
        <taxon>Trebouxiaceae</taxon>
        <taxon>Symbiochloris</taxon>
    </lineage>
</organism>
<evidence type="ECO:0000256" key="5">
    <source>
        <dbReference type="ARBA" id="ARBA00022898"/>
    </source>
</evidence>
<dbReference type="EMBL" id="JALJOQ010000115">
    <property type="protein sequence ID" value="KAK9796657.1"/>
    <property type="molecule type" value="Genomic_DNA"/>
</dbReference>
<dbReference type="Proteomes" id="UP001465755">
    <property type="component" value="Unassembled WGS sequence"/>
</dbReference>